<feature type="region of interest" description="Disordered" evidence="8">
    <location>
        <begin position="1189"/>
        <end position="1293"/>
    </location>
</feature>
<dbReference type="Gene3D" id="1.20.1640.10">
    <property type="entry name" value="Multidrug efflux transporter AcrB transmembrane domain"/>
    <property type="match status" value="2"/>
</dbReference>
<dbReference type="Pfam" id="PF12349">
    <property type="entry name" value="Sterol-sensing"/>
    <property type="match status" value="1"/>
</dbReference>
<dbReference type="GO" id="GO:0005119">
    <property type="term" value="F:smoothened binding"/>
    <property type="evidence" value="ECO:0007669"/>
    <property type="project" value="TreeGrafter"/>
</dbReference>
<feature type="compositionally biased region" description="Polar residues" evidence="8">
    <location>
        <begin position="1140"/>
        <end position="1171"/>
    </location>
</feature>
<feature type="transmembrane region" description="Helical" evidence="9">
    <location>
        <begin position="1012"/>
        <end position="1038"/>
    </location>
</feature>
<feature type="compositionally biased region" description="Low complexity" evidence="8">
    <location>
        <begin position="1196"/>
        <end position="1205"/>
    </location>
</feature>
<reference evidence="11" key="1">
    <citation type="submission" date="2025-08" db="UniProtKB">
        <authorList>
            <consortium name="Ensembl"/>
        </authorList>
    </citation>
    <scope>IDENTIFICATION</scope>
</reference>
<dbReference type="PANTHER" id="PTHR46022:SF5">
    <property type="entry name" value="PROTEIN PATCHED HOMOLOG 1"/>
    <property type="match status" value="1"/>
</dbReference>
<evidence type="ECO:0000256" key="6">
    <source>
        <dbReference type="ARBA" id="ARBA00023170"/>
    </source>
</evidence>
<dbReference type="FunFam" id="1.20.1640.10:FF:000007">
    <property type="entry name" value="Protein patched homolog 1"/>
    <property type="match status" value="1"/>
</dbReference>
<evidence type="ECO:0000256" key="1">
    <source>
        <dbReference type="ARBA" id="ARBA00004141"/>
    </source>
</evidence>
<dbReference type="Ensembl" id="ENSCCRT00015021011.1">
    <property type="protein sequence ID" value="ENSCCRP00015020270.1"/>
    <property type="gene ID" value="ENSCCRG00015008232.1"/>
</dbReference>
<dbReference type="NCBIfam" id="TIGR00918">
    <property type="entry name" value="2A060602"/>
    <property type="match status" value="1"/>
</dbReference>
<feature type="transmembrane region" description="Helical" evidence="9">
    <location>
        <begin position="983"/>
        <end position="1005"/>
    </location>
</feature>
<dbReference type="GO" id="GO:0097108">
    <property type="term" value="F:hedgehog family protein binding"/>
    <property type="evidence" value="ECO:0007669"/>
    <property type="project" value="TreeGrafter"/>
</dbReference>
<evidence type="ECO:0000313" key="12">
    <source>
        <dbReference type="Proteomes" id="UP000694700"/>
    </source>
</evidence>
<evidence type="ECO:0000256" key="2">
    <source>
        <dbReference type="ARBA" id="ARBA00005585"/>
    </source>
</evidence>
<feature type="compositionally biased region" description="Polar residues" evidence="8">
    <location>
        <begin position="1"/>
        <end position="10"/>
    </location>
</feature>
<dbReference type="GO" id="GO:0045879">
    <property type="term" value="P:negative regulation of smoothened signaling pathway"/>
    <property type="evidence" value="ECO:0007669"/>
    <property type="project" value="TreeGrafter"/>
</dbReference>
<proteinExistence type="inferred from homology"/>
<feature type="compositionally biased region" description="Polar residues" evidence="8">
    <location>
        <begin position="1278"/>
        <end position="1287"/>
    </location>
</feature>
<evidence type="ECO:0000259" key="10">
    <source>
        <dbReference type="PROSITE" id="PS50156"/>
    </source>
</evidence>
<feature type="transmembrane region" description="Helical" evidence="9">
    <location>
        <begin position="1082"/>
        <end position="1107"/>
    </location>
</feature>
<organism evidence="11 12">
    <name type="scientific">Cyprinus carpio</name>
    <name type="common">Common carp</name>
    <dbReference type="NCBI Taxonomy" id="7962"/>
    <lineage>
        <taxon>Eukaryota</taxon>
        <taxon>Metazoa</taxon>
        <taxon>Chordata</taxon>
        <taxon>Craniata</taxon>
        <taxon>Vertebrata</taxon>
        <taxon>Euteleostomi</taxon>
        <taxon>Actinopterygii</taxon>
        <taxon>Neopterygii</taxon>
        <taxon>Teleostei</taxon>
        <taxon>Ostariophysi</taxon>
        <taxon>Cypriniformes</taxon>
        <taxon>Cyprinidae</taxon>
        <taxon>Cyprininae</taxon>
        <taxon>Cyprinus</taxon>
    </lineage>
</organism>
<keyword evidence="6" id="KW-0675">Receptor</keyword>
<dbReference type="InterPro" id="IPR000731">
    <property type="entry name" value="SSD"/>
</dbReference>
<dbReference type="GO" id="GO:0008158">
    <property type="term" value="F:hedgehog receptor activity"/>
    <property type="evidence" value="ECO:0007669"/>
    <property type="project" value="InterPro"/>
</dbReference>
<feature type="compositionally biased region" description="Polar residues" evidence="8">
    <location>
        <begin position="1211"/>
        <end position="1225"/>
    </location>
</feature>
<keyword evidence="3 9" id="KW-0812">Transmembrane</keyword>
<evidence type="ECO:0000256" key="9">
    <source>
        <dbReference type="SAM" id="Phobius"/>
    </source>
</evidence>
<evidence type="ECO:0000313" key="11">
    <source>
        <dbReference type="Ensembl" id="ENSCCRP00015020270.1"/>
    </source>
</evidence>
<dbReference type="GO" id="GO:0005886">
    <property type="term" value="C:plasma membrane"/>
    <property type="evidence" value="ECO:0007669"/>
    <property type="project" value="TreeGrafter"/>
</dbReference>
<evidence type="ECO:0000256" key="3">
    <source>
        <dbReference type="ARBA" id="ARBA00022692"/>
    </source>
</evidence>
<evidence type="ECO:0000256" key="4">
    <source>
        <dbReference type="ARBA" id="ARBA00022989"/>
    </source>
</evidence>
<comment type="similarity">
    <text evidence="2">Belongs to the patched family.</text>
</comment>
<evidence type="ECO:0000256" key="7">
    <source>
        <dbReference type="ARBA" id="ARBA00023180"/>
    </source>
</evidence>
<evidence type="ECO:0000256" key="8">
    <source>
        <dbReference type="SAM" id="MobiDB-lite"/>
    </source>
</evidence>
<keyword evidence="5 9" id="KW-0472">Membrane</keyword>
<feature type="region of interest" description="Disordered" evidence="8">
    <location>
        <begin position="1116"/>
        <end position="1171"/>
    </location>
</feature>
<feature type="transmembrane region" description="Helical" evidence="9">
    <location>
        <begin position="510"/>
        <end position="533"/>
    </location>
</feature>
<accession>A0A8C1TAZ5</accession>
<dbReference type="InterPro" id="IPR004766">
    <property type="entry name" value="TM_rcpt_patched"/>
</dbReference>
<feature type="transmembrane region" description="Helical" evidence="9">
    <location>
        <begin position="481"/>
        <end position="504"/>
    </location>
</feature>
<dbReference type="PROSITE" id="PS50156">
    <property type="entry name" value="SSD"/>
    <property type="match status" value="1"/>
</dbReference>
<protein>
    <submittedName>
        <fullName evidence="11">Patched 1</fullName>
    </submittedName>
</protein>
<feature type="transmembrane region" description="Helical" evidence="9">
    <location>
        <begin position="435"/>
        <end position="460"/>
    </location>
</feature>
<evidence type="ECO:0000256" key="5">
    <source>
        <dbReference type="ARBA" id="ARBA00023136"/>
    </source>
</evidence>
<feature type="transmembrane region" description="Helical" evidence="9">
    <location>
        <begin position="1050"/>
        <end position="1070"/>
    </location>
</feature>
<keyword evidence="4 9" id="KW-1133">Transmembrane helix</keyword>
<feature type="compositionally biased region" description="Basic and acidic residues" evidence="8">
    <location>
        <begin position="1340"/>
        <end position="1359"/>
    </location>
</feature>
<feature type="compositionally biased region" description="Basic and acidic residues" evidence="8">
    <location>
        <begin position="11"/>
        <end position="20"/>
    </location>
</feature>
<feature type="domain" description="SSD" evidence="10">
    <location>
        <begin position="429"/>
        <end position="535"/>
    </location>
</feature>
<dbReference type="SUPFAM" id="SSF82866">
    <property type="entry name" value="Multidrug efflux transporter AcrB transmembrane domain"/>
    <property type="match status" value="2"/>
</dbReference>
<dbReference type="Proteomes" id="UP000694700">
    <property type="component" value="Unplaced"/>
</dbReference>
<feature type="region of interest" description="Disordered" evidence="8">
    <location>
        <begin position="1310"/>
        <end position="1379"/>
    </location>
</feature>
<feature type="region of interest" description="Disordered" evidence="8">
    <location>
        <begin position="1"/>
        <end position="26"/>
    </location>
</feature>
<sequence length="1379" mass="154356">MASAVNVSSEQENRDPDRPRLTRRNRGNYRTAAADLEYLQRPSYCDAAFALEQISEGKATGRKAPLWLRAKFQRLLFKLGCYIQKNCGKFLVVGLLIFGAFAVGLRAANLETDVEKLWVEVGGRVNQELKYTRQKIGEEAMFNPQIMIQTPRQEGADILTVEAIKQHLNSAIKASRVQVYMYNRKWKLEDLCYKSGELVTETNIVDQIIEKLYPCLIITPLDCFWEGAKLHSGTVYLSGRDPMQWTNFDPMGFIAELKMLKYPVDSWEEMLVKAEVDHGYMDRPCLNPADPDCPLSAPNKNMTQPFDVAGVLTGGCYGLSKKYMHWQEELIVGGTKKNDSGKLLSAQALQTMFQLMTPKQMYERLKDYEVVSHINWNEDKAAAILEAWQRKYTEVVQQSVSINSSQKVLTFTTTTLEDILKSFSDVSVIRIASGYLLMVLPFLALGVGVDDVFLLAHAFSETGQNKRIPFEDRTGECLKRTGASVALTSISNVTAFFMAALIPIPALRAFSLQAAVVVVFNFAMVLLIFPAILSMDLYRREDRRFDIFCCFVSPCANRVIQLEPQAAYADSSAESSRYSPPPSYSKHSFAQHTQITMQSTVQLRTEYDPRTQAYYTTAEPHSHISVQPYSPDGASSTRDLLSQFGESSLRCLEPPCSRWTFASFAEKHYAPFLLQPTTKVVVIFLFLALLGVSLYGTTRVRDGLELTDIVPRETGEYDFIRAQFRYFSFYYMYVVTQKADYAQIQPQLYELHQRFGTVKYVLREENGQLPHMWLHYFRDWLQGLQEAFDKDWQAGRITQGNYRNGSDDGVLAYKLLVQTGRRDKPVNMNLLTRQRLVSADGIINPNAFYIYLTAWVSNDPVAYAASQASIRPHPPEWLHDRTDSIPVSRLNIPAAEPIEYAQFPFYLNGLRETPQFVEAIESVRSICSNYSRQGLPSYPNGYPFLFWEQYVGLRPRLLLSISVVLACTFLVCAVFLLNPWTAGIIVLVLSLMTVELFGMMGLIGIKLSAVPVVILIASVGIGVEFTVHVALAFLTAIGDRNKRAILALEHMFAPVLDGAFSTLLGVLMLAGSEFDFIVRYFFAVLAILTVLGVLNGLVLLPVLLSYFGPYPEVSPADGRSRLPTPSPEPPPQVVRFTMRPSHTTPEAGSDSSDSEYGSNTTVSGISQELQQYDLQSNRGRSARLEELRIATGGRQGSPRQQQPPQHYRSTHLPSSQDAGPQSSKRYGSRDPKRDFGSGPPPPPHRPRMDAFETATEPGGCSGPNHRERSGAHRPRSHNLYTHPSHPSTGPAYCQPITTVTASASVTVAVHSGMPGQSPAYPSHPSNDSYHTSEDVYTDPHFSDPHVPFDKSSDSSKTEGMELQDLEYDTPNVCHSTPSS</sequence>
<dbReference type="InterPro" id="IPR053958">
    <property type="entry name" value="HMGCR/SNAP/NPC1-like_SSD"/>
</dbReference>
<feature type="transmembrane region" description="Helical" evidence="9">
    <location>
        <begin position="957"/>
        <end position="977"/>
    </location>
</feature>
<dbReference type="PANTHER" id="PTHR46022">
    <property type="entry name" value="PROTEIN PATCHED"/>
    <property type="match status" value="1"/>
</dbReference>
<comment type="subcellular location">
    <subcellularLocation>
        <location evidence="1">Membrane</location>
        <topology evidence="1">Multi-pass membrane protein</topology>
    </subcellularLocation>
</comment>
<name>A0A8C1TAZ5_CYPCA</name>
<keyword evidence="7" id="KW-0325">Glycoprotein</keyword>